<gene>
    <name evidence="2" type="ORF">NM203_18245</name>
</gene>
<organism evidence="2 3">
    <name type="scientific">Mycolicibacterium arenosum</name>
    <dbReference type="NCBI Taxonomy" id="2952157"/>
    <lineage>
        <taxon>Bacteria</taxon>
        <taxon>Bacillati</taxon>
        <taxon>Actinomycetota</taxon>
        <taxon>Actinomycetes</taxon>
        <taxon>Mycobacteriales</taxon>
        <taxon>Mycobacteriaceae</taxon>
        <taxon>Mycolicibacterium</taxon>
    </lineage>
</organism>
<dbReference type="EMBL" id="JANDBD010000007">
    <property type="protein sequence ID" value="MCP9274133.1"/>
    <property type="molecule type" value="Genomic_DNA"/>
</dbReference>
<evidence type="ECO:0000313" key="3">
    <source>
        <dbReference type="Proteomes" id="UP001651690"/>
    </source>
</evidence>
<evidence type="ECO:0000313" key="2">
    <source>
        <dbReference type="EMBL" id="MCP9274133.1"/>
    </source>
</evidence>
<dbReference type="PANTHER" id="PTHR42841">
    <property type="entry name" value="AMINE OXIDASE"/>
    <property type="match status" value="1"/>
</dbReference>
<dbReference type="Gene3D" id="3.50.50.60">
    <property type="entry name" value="FAD/NAD(P)-binding domain"/>
    <property type="match status" value="1"/>
</dbReference>
<sequence length="433" mass="45896">MSDNSGAEDCDVLVIGAGLAGLRCAGVLARSGHDVVVWEAQDRVGGRVRTDVVDGFRCDRGFQVLNPAYPALRRAVDVAELRLQAFDAGVVVRRDHDRVTWVHPLREFRAVPKMLVRGGLTPPEVFALVRWALPALRPGALTAARDDTTLREALERSNVHGLTRRVIDRFLAGVLLDDTGSTSNAFALLLVRMFALGAPGLPADGMGALPALLARPVVDRIRLQRKAVRLVRAGVDWEVSDGDATVRAREVVVAVDGPAAAVLTGAAVPAMKGVVTDWWAADDVPPGPAMLCVDGRADPPGPVVNTAVISAAAPTYAPPGRHLVAASALIGPDRRTPSESVMRRHASDILGIDASGWTSVIRHEVADALPVQPAPLIVRRPARNPDGLWLCGDHRDTASIQGALVSGRRVAEAISAERCARTSTSTPPPGRSE</sequence>
<feature type="domain" description="Amine oxidase" evidence="1">
    <location>
        <begin position="19"/>
        <end position="414"/>
    </location>
</feature>
<name>A0ABT1M4P1_9MYCO</name>
<protein>
    <submittedName>
        <fullName evidence="2">FAD-dependent oxidoreductase</fullName>
    </submittedName>
</protein>
<evidence type="ECO:0000259" key="1">
    <source>
        <dbReference type="Pfam" id="PF01593"/>
    </source>
</evidence>
<comment type="caution">
    <text evidence="2">The sequence shown here is derived from an EMBL/GenBank/DDBJ whole genome shotgun (WGS) entry which is preliminary data.</text>
</comment>
<dbReference type="InterPro" id="IPR036188">
    <property type="entry name" value="FAD/NAD-bd_sf"/>
</dbReference>
<proteinExistence type="predicted"/>
<reference evidence="2 3" key="1">
    <citation type="submission" date="2022-06" db="EMBL/GenBank/DDBJ databases">
        <title>Mycolicibacterium sp. CAU 1645 isolated from seawater.</title>
        <authorList>
            <person name="Kim W."/>
        </authorList>
    </citation>
    <scope>NUCLEOTIDE SEQUENCE [LARGE SCALE GENOMIC DNA]</scope>
    <source>
        <strain evidence="2 3">CAU 1645</strain>
    </source>
</reference>
<dbReference type="PRINTS" id="PR00419">
    <property type="entry name" value="ADXRDTASE"/>
</dbReference>
<dbReference type="SUPFAM" id="SSF51905">
    <property type="entry name" value="FAD/NAD(P)-binding domain"/>
    <property type="match status" value="1"/>
</dbReference>
<accession>A0ABT1M4P1</accession>
<dbReference type="InterPro" id="IPR002937">
    <property type="entry name" value="Amino_oxidase"/>
</dbReference>
<dbReference type="Pfam" id="PF01593">
    <property type="entry name" value="Amino_oxidase"/>
    <property type="match status" value="1"/>
</dbReference>
<dbReference type="RefSeq" id="WP_255061479.1">
    <property type="nucleotide sequence ID" value="NZ_JANDBD010000007.1"/>
</dbReference>
<dbReference type="Proteomes" id="UP001651690">
    <property type="component" value="Unassembled WGS sequence"/>
</dbReference>
<keyword evidence="3" id="KW-1185">Reference proteome</keyword>